<dbReference type="EMBL" id="JAQHRD010000004">
    <property type="protein sequence ID" value="KAJ6442407.1"/>
    <property type="molecule type" value="Genomic_DNA"/>
</dbReference>
<keyword evidence="8" id="KW-0843">Virulence</keyword>
<evidence type="ECO:0000313" key="15">
    <source>
        <dbReference type="Proteomes" id="UP001163105"/>
    </source>
</evidence>
<sequence>MGTLGPSVADGLERQYGGSGVWVQGVGGPYTASLGDNFLPDGTSRAAIAEMIRLFRLANTKCPNAKVVAGGYSQGAALTAASIRDLDAGIRGTVVGTVLFGYTKNLQNRGQIPNYPSDRLKVYCATGDLVCTGTLTITPAHLSYGDEALGPAPNFLIGRINASG</sequence>
<dbReference type="Proteomes" id="UP001163105">
    <property type="component" value="Unassembled WGS sequence"/>
</dbReference>
<comment type="similarity">
    <text evidence="2 13">Belongs to the cutinase family.</text>
</comment>
<comment type="catalytic activity">
    <reaction evidence="10 13">
        <text>cutin + H2O = cutin monomers.</text>
        <dbReference type="EC" id="3.1.1.74"/>
    </reaction>
</comment>
<evidence type="ECO:0000256" key="10">
    <source>
        <dbReference type="ARBA" id="ARBA00034045"/>
    </source>
</evidence>
<dbReference type="Gene3D" id="3.40.50.1820">
    <property type="entry name" value="alpha/beta hydrolase"/>
    <property type="match status" value="1"/>
</dbReference>
<evidence type="ECO:0000256" key="6">
    <source>
        <dbReference type="ARBA" id="ARBA00022729"/>
    </source>
</evidence>
<dbReference type="InterPro" id="IPR043579">
    <property type="entry name" value="CUTINASE_2"/>
</dbReference>
<dbReference type="InterPro" id="IPR029058">
    <property type="entry name" value="AB_hydrolase_fold"/>
</dbReference>
<organism evidence="14 15">
    <name type="scientific">Purpureocillium lavendulum</name>
    <dbReference type="NCBI Taxonomy" id="1247861"/>
    <lineage>
        <taxon>Eukaryota</taxon>
        <taxon>Fungi</taxon>
        <taxon>Dikarya</taxon>
        <taxon>Ascomycota</taxon>
        <taxon>Pezizomycotina</taxon>
        <taxon>Sordariomycetes</taxon>
        <taxon>Hypocreomycetidae</taxon>
        <taxon>Hypocreales</taxon>
        <taxon>Ophiocordycipitaceae</taxon>
        <taxon>Purpureocillium</taxon>
    </lineage>
</organism>
<dbReference type="EC" id="3.1.1.74" evidence="3 13"/>
<dbReference type="GO" id="GO:0016052">
    <property type="term" value="P:carbohydrate catabolic process"/>
    <property type="evidence" value="ECO:0007669"/>
    <property type="project" value="TreeGrafter"/>
</dbReference>
<evidence type="ECO:0000256" key="12">
    <source>
        <dbReference type="PIRSR" id="PIRSR611150-2"/>
    </source>
</evidence>
<accession>A0AB34FT03</accession>
<dbReference type="PANTHER" id="PTHR48250:SF3">
    <property type="entry name" value="CUTINASE 1-RELATED"/>
    <property type="match status" value="1"/>
</dbReference>
<keyword evidence="7 13" id="KW-0378">Hydrolase</keyword>
<feature type="active site" description="Nucleophile" evidence="11">
    <location>
        <position position="73"/>
    </location>
</feature>
<evidence type="ECO:0000313" key="14">
    <source>
        <dbReference type="EMBL" id="KAJ6442407.1"/>
    </source>
</evidence>
<keyword evidence="5 13" id="KW-0964">Secreted</keyword>
<dbReference type="InterPro" id="IPR000675">
    <property type="entry name" value="Cutinase/axe"/>
</dbReference>
<dbReference type="InterPro" id="IPR043580">
    <property type="entry name" value="CUTINASE_1"/>
</dbReference>
<dbReference type="InterPro" id="IPR011150">
    <property type="entry name" value="Cutinase_monf"/>
</dbReference>
<keyword evidence="4 13" id="KW-0719">Serine esterase</keyword>
<reference evidence="14" key="1">
    <citation type="submission" date="2023-01" db="EMBL/GenBank/DDBJ databases">
        <title>The growth and conidiation of Purpureocillium lavendulum are regulated by nitrogen source and histone H3K14 acetylation.</title>
        <authorList>
            <person name="Tang P."/>
            <person name="Han J."/>
            <person name="Zhang C."/>
            <person name="Tang P."/>
            <person name="Qi F."/>
            <person name="Zhang K."/>
            <person name="Liang L."/>
        </authorList>
    </citation>
    <scope>NUCLEOTIDE SEQUENCE</scope>
    <source>
        <strain evidence="14">YMF1.00683</strain>
    </source>
</reference>
<protein>
    <recommendedName>
        <fullName evidence="3 13">Cutinase</fullName>
        <ecNumber evidence="3 13">3.1.1.74</ecNumber>
    </recommendedName>
</protein>
<evidence type="ECO:0000256" key="7">
    <source>
        <dbReference type="ARBA" id="ARBA00022801"/>
    </source>
</evidence>
<comment type="caution">
    <text evidence="14">The sequence shown here is derived from an EMBL/GenBank/DDBJ whole genome shotgun (WGS) entry which is preliminary data.</text>
</comment>
<feature type="disulfide bond" evidence="12">
    <location>
        <begin position="124"/>
        <end position="131"/>
    </location>
</feature>
<dbReference type="PRINTS" id="PR00129">
    <property type="entry name" value="CUTINASE"/>
</dbReference>
<comment type="function">
    <text evidence="13">Catalyzes the hydrolysis of complex carboxylic polyesters found in the cell wall of plants. Degrades cutin, a macromolecule that forms the structure of the plant cuticle.</text>
</comment>
<evidence type="ECO:0000256" key="2">
    <source>
        <dbReference type="ARBA" id="ARBA00007534"/>
    </source>
</evidence>
<dbReference type="SMART" id="SM01110">
    <property type="entry name" value="Cutinase"/>
    <property type="match status" value="1"/>
</dbReference>
<feature type="active site" evidence="11">
    <location>
        <position position="128"/>
    </location>
</feature>
<keyword evidence="9 12" id="KW-1015">Disulfide bond</keyword>
<dbReference type="GO" id="GO:0050525">
    <property type="term" value="F:cutinase activity"/>
    <property type="evidence" value="ECO:0007669"/>
    <property type="project" value="UniProtKB-UniRule"/>
</dbReference>
<dbReference type="GO" id="GO:0005576">
    <property type="term" value="C:extracellular region"/>
    <property type="evidence" value="ECO:0007669"/>
    <property type="project" value="UniProtKB-SubCell"/>
</dbReference>
<proteinExistence type="inferred from homology"/>
<evidence type="ECO:0000256" key="5">
    <source>
        <dbReference type="ARBA" id="ARBA00022525"/>
    </source>
</evidence>
<evidence type="ECO:0000256" key="4">
    <source>
        <dbReference type="ARBA" id="ARBA00022487"/>
    </source>
</evidence>
<comment type="subcellular location">
    <subcellularLocation>
        <location evidence="1 13">Secreted</location>
    </subcellularLocation>
</comment>
<evidence type="ECO:0000256" key="13">
    <source>
        <dbReference type="RuleBase" id="RU361263"/>
    </source>
</evidence>
<dbReference type="SUPFAM" id="SSF53474">
    <property type="entry name" value="alpha/beta-Hydrolases"/>
    <property type="match status" value="1"/>
</dbReference>
<evidence type="ECO:0000256" key="3">
    <source>
        <dbReference type="ARBA" id="ARBA00013095"/>
    </source>
</evidence>
<evidence type="ECO:0000256" key="1">
    <source>
        <dbReference type="ARBA" id="ARBA00004613"/>
    </source>
</evidence>
<feature type="active site" description="Proton donor/acceptor" evidence="11">
    <location>
        <position position="141"/>
    </location>
</feature>
<gene>
    <name evidence="14" type="ORF">O9K51_05966</name>
</gene>
<evidence type="ECO:0000256" key="11">
    <source>
        <dbReference type="PIRSR" id="PIRSR611150-1"/>
    </source>
</evidence>
<evidence type="ECO:0000256" key="9">
    <source>
        <dbReference type="ARBA" id="ARBA00023157"/>
    </source>
</evidence>
<keyword evidence="6" id="KW-0732">Signal</keyword>
<keyword evidence="15" id="KW-1185">Reference proteome</keyword>
<dbReference type="Pfam" id="PF01083">
    <property type="entry name" value="Cutinase"/>
    <property type="match status" value="1"/>
</dbReference>
<dbReference type="AlphaFoldDB" id="A0AB34FT03"/>
<dbReference type="PANTHER" id="PTHR48250">
    <property type="entry name" value="CUTINASE 2-RELATED"/>
    <property type="match status" value="1"/>
</dbReference>
<evidence type="ECO:0000256" key="8">
    <source>
        <dbReference type="ARBA" id="ARBA00023026"/>
    </source>
</evidence>
<dbReference type="PROSITE" id="PS00931">
    <property type="entry name" value="CUTINASE_2"/>
    <property type="match status" value="1"/>
</dbReference>
<name>A0AB34FT03_9HYPO</name>
<dbReference type="PROSITE" id="PS00155">
    <property type="entry name" value="CUTINASE_1"/>
    <property type="match status" value="1"/>
</dbReference>
<dbReference type="FunFam" id="3.40.50.1820:FF:000235">
    <property type="entry name" value="Cutinase 1"/>
    <property type="match status" value="1"/>
</dbReference>